<evidence type="ECO:0000256" key="5">
    <source>
        <dbReference type="ARBA" id="ARBA00023002"/>
    </source>
</evidence>
<evidence type="ECO:0000256" key="6">
    <source>
        <dbReference type="ARBA" id="ARBA00023004"/>
    </source>
</evidence>
<dbReference type="PANTHER" id="PTHR24279">
    <property type="entry name" value="CYTOCHROME P450"/>
    <property type="match status" value="1"/>
</dbReference>
<reference evidence="10" key="1">
    <citation type="submission" date="2015-11" db="EMBL/GenBank/DDBJ databases">
        <title>De novo transcriptome assembly of four potential Pierce s Disease insect vectors from Arizona vineyards.</title>
        <authorList>
            <person name="Tassone E.E."/>
        </authorList>
    </citation>
    <scope>NUCLEOTIDE SEQUENCE</scope>
</reference>
<evidence type="ECO:0000256" key="7">
    <source>
        <dbReference type="ARBA" id="ARBA00023033"/>
    </source>
</evidence>
<dbReference type="PROSITE" id="PS00086">
    <property type="entry name" value="CYTOCHROME_P450"/>
    <property type="match status" value="1"/>
</dbReference>
<comment type="cofactor">
    <cofactor evidence="1 8">
        <name>heme</name>
        <dbReference type="ChEBI" id="CHEBI:30413"/>
    </cofactor>
</comment>
<dbReference type="PRINTS" id="PR00385">
    <property type="entry name" value="P450"/>
</dbReference>
<dbReference type="InterPro" id="IPR036396">
    <property type="entry name" value="Cyt_P450_sf"/>
</dbReference>
<evidence type="ECO:0000256" key="9">
    <source>
        <dbReference type="RuleBase" id="RU000461"/>
    </source>
</evidence>
<evidence type="ECO:0000256" key="2">
    <source>
        <dbReference type="ARBA" id="ARBA00010617"/>
    </source>
</evidence>
<dbReference type="InterPro" id="IPR050479">
    <property type="entry name" value="CYP11_CYP27_families"/>
</dbReference>
<dbReference type="Pfam" id="PF00067">
    <property type="entry name" value="p450"/>
    <property type="match status" value="1"/>
</dbReference>
<dbReference type="SUPFAM" id="SSF48264">
    <property type="entry name" value="Cytochrome P450"/>
    <property type="match status" value="1"/>
</dbReference>
<accession>A0A1B6H6M0</accession>
<keyword evidence="5 9" id="KW-0560">Oxidoreductase</keyword>
<evidence type="ECO:0000256" key="4">
    <source>
        <dbReference type="ARBA" id="ARBA00022723"/>
    </source>
</evidence>
<dbReference type="PANTHER" id="PTHR24279:SF120">
    <property type="entry name" value="CYTOCHROME P450"/>
    <property type="match status" value="1"/>
</dbReference>
<proteinExistence type="inferred from homology"/>
<feature type="binding site" description="axial binding residue" evidence="8">
    <location>
        <position position="410"/>
    </location>
    <ligand>
        <name>heme</name>
        <dbReference type="ChEBI" id="CHEBI:30413"/>
    </ligand>
    <ligandPart>
        <name>Fe</name>
        <dbReference type="ChEBI" id="CHEBI:18248"/>
    </ligandPart>
</feature>
<evidence type="ECO:0000256" key="8">
    <source>
        <dbReference type="PIRSR" id="PIRSR602401-1"/>
    </source>
</evidence>
<evidence type="ECO:0000256" key="1">
    <source>
        <dbReference type="ARBA" id="ARBA00001971"/>
    </source>
</evidence>
<organism evidence="10">
    <name type="scientific">Homalodisca liturata</name>
    <dbReference type="NCBI Taxonomy" id="320908"/>
    <lineage>
        <taxon>Eukaryota</taxon>
        <taxon>Metazoa</taxon>
        <taxon>Ecdysozoa</taxon>
        <taxon>Arthropoda</taxon>
        <taxon>Hexapoda</taxon>
        <taxon>Insecta</taxon>
        <taxon>Pterygota</taxon>
        <taxon>Neoptera</taxon>
        <taxon>Paraneoptera</taxon>
        <taxon>Hemiptera</taxon>
        <taxon>Auchenorrhyncha</taxon>
        <taxon>Membracoidea</taxon>
        <taxon>Cicadellidae</taxon>
        <taxon>Cicadellinae</taxon>
        <taxon>Proconiini</taxon>
        <taxon>Homalodisca</taxon>
    </lineage>
</organism>
<evidence type="ECO:0000256" key="3">
    <source>
        <dbReference type="ARBA" id="ARBA00022617"/>
    </source>
</evidence>
<gene>
    <name evidence="10" type="ORF">g.20161</name>
</gene>
<dbReference type="InterPro" id="IPR017972">
    <property type="entry name" value="Cyt_P450_CS"/>
</dbReference>
<dbReference type="EMBL" id="GECU01037351">
    <property type="protein sequence ID" value="JAS70355.1"/>
    <property type="molecule type" value="Transcribed_RNA"/>
</dbReference>
<sequence length="463" mass="52803">MNTRNLSHGIYKSFREIPHPRSWPLLGHTYLFLPKGPYKVDKLTEAVEDLSKKLGPIFRLRLNGEDIVITVDANDTRTMYQHEGLRPHRPSFPALYHYRKKNFNSVGIVPGNGDEWYHYRKAITPILNTKLLQTYLDRQHAVANRFTDYIEKQKNEDGTLTDLYSHLLKFSIEGISILCPGKLVPCLDSQEPHVTEIAQASIDFMDGLYQTLIEPPLWKIFKTKGYKKLESAQVTLNRLLKEIVLSMCEEHNKGSLQDQPFMEVLLSNQSLTWDDLMMLVVEVFLGGIDATSTTVTFTLHYLSKDSTIQTKARNDKSLQYIRACLKETLRLSPTAGANSRYLAKDALIGGYHIPAGTLVSAFSSVTCRNPEYFESPEVYLPERWLRTKQQRSLNLHPYASLPFGHGPRVCPGKHLAMSEMAVLIAAILDKYILKSCSEEDIGMVFRMNRIPEKPVNVTFLPIK</sequence>
<keyword evidence="6 8" id="KW-0408">Iron</keyword>
<keyword evidence="4 8" id="KW-0479">Metal-binding</keyword>
<dbReference type="GO" id="GO:0020037">
    <property type="term" value="F:heme binding"/>
    <property type="evidence" value="ECO:0007669"/>
    <property type="project" value="InterPro"/>
</dbReference>
<dbReference type="CDD" id="cd11054">
    <property type="entry name" value="CYP24A1-like"/>
    <property type="match status" value="1"/>
</dbReference>
<evidence type="ECO:0008006" key="11">
    <source>
        <dbReference type="Google" id="ProtNLM"/>
    </source>
</evidence>
<dbReference type="PRINTS" id="PR00463">
    <property type="entry name" value="EP450I"/>
</dbReference>
<dbReference type="Gene3D" id="1.10.630.10">
    <property type="entry name" value="Cytochrome P450"/>
    <property type="match status" value="1"/>
</dbReference>
<name>A0A1B6H6M0_9HEMI</name>
<dbReference type="GO" id="GO:0004497">
    <property type="term" value="F:monooxygenase activity"/>
    <property type="evidence" value="ECO:0007669"/>
    <property type="project" value="UniProtKB-KW"/>
</dbReference>
<protein>
    <recommendedName>
        <fullName evidence="11">Cytochrome P450</fullName>
    </recommendedName>
</protein>
<keyword evidence="7 9" id="KW-0503">Monooxygenase</keyword>
<dbReference type="InterPro" id="IPR002401">
    <property type="entry name" value="Cyt_P450_E_grp-I"/>
</dbReference>
<comment type="similarity">
    <text evidence="2 9">Belongs to the cytochrome P450 family.</text>
</comment>
<dbReference type="GO" id="GO:0016705">
    <property type="term" value="F:oxidoreductase activity, acting on paired donors, with incorporation or reduction of molecular oxygen"/>
    <property type="evidence" value="ECO:0007669"/>
    <property type="project" value="InterPro"/>
</dbReference>
<dbReference type="AlphaFoldDB" id="A0A1B6H6M0"/>
<keyword evidence="3 8" id="KW-0349">Heme</keyword>
<dbReference type="InterPro" id="IPR001128">
    <property type="entry name" value="Cyt_P450"/>
</dbReference>
<evidence type="ECO:0000313" key="10">
    <source>
        <dbReference type="EMBL" id="JAS70355.1"/>
    </source>
</evidence>
<dbReference type="GO" id="GO:0005506">
    <property type="term" value="F:iron ion binding"/>
    <property type="evidence" value="ECO:0007669"/>
    <property type="project" value="InterPro"/>
</dbReference>